<comment type="caution">
    <text evidence="1">The sequence shown here is derived from an EMBL/GenBank/DDBJ whole genome shotgun (WGS) entry which is preliminary data.</text>
</comment>
<proteinExistence type="predicted"/>
<dbReference type="RefSeq" id="WP_118379057.1">
    <property type="nucleotide sequence ID" value="NZ_CABJDQ010000001.1"/>
</dbReference>
<gene>
    <name evidence="1" type="ORF">DW018_00250</name>
</gene>
<sequence>MENKQNENSMQKEMEYVLKFLEREWERTGETKEVQVIGLREISLVNFEIERKIKENKEQLSLDISFRNSLKLTRENYVLLRLARKIKAEKDKADQDNQRWFYVGLDVEEYELYMKITEDEETGGNKDGGEV</sequence>
<organism evidence="1 2">
    <name type="scientific">Eubacterium ventriosum</name>
    <dbReference type="NCBI Taxonomy" id="39496"/>
    <lineage>
        <taxon>Bacteria</taxon>
        <taxon>Bacillati</taxon>
        <taxon>Bacillota</taxon>
        <taxon>Clostridia</taxon>
        <taxon>Eubacteriales</taxon>
        <taxon>Eubacteriaceae</taxon>
        <taxon>Eubacterium</taxon>
    </lineage>
</organism>
<evidence type="ECO:0000313" key="2">
    <source>
        <dbReference type="Proteomes" id="UP000283314"/>
    </source>
</evidence>
<dbReference type="EMBL" id="QROT01000001">
    <property type="protein sequence ID" value="RHL47902.1"/>
    <property type="molecule type" value="Genomic_DNA"/>
</dbReference>
<evidence type="ECO:0000313" key="1">
    <source>
        <dbReference type="EMBL" id="RHL47902.1"/>
    </source>
</evidence>
<dbReference type="GeneID" id="66465663"/>
<dbReference type="Proteomes" id="UP000283314">
    <property type="component" value="Unassembled WGS sequence"/>
</dbReference>
<dbReference type="AlphaFoldDB" id="A0A415LH94"/>
<reference evidence="1 2" key="1">
    <citation type="submission" date="2018-08" db="EMBL/GenBank/DDBJ databases">
        <title>A genome reference for cultivated species of the human gut microbiota.</title>
        <authorList>
            <person name="Zou Y."/>
            <person name="Xue W."/>
            <person name="Luo G."/>
        </authorList>
    </citation>
    <scope>NUCLEOTIDE SEQUENCE [LARGE SCALE GENOMIC DNA]</scope>
    <source>
        <strain evidence="1 2">AF37-4</strain>
    </source>
</reference>
<accession>A0A415LH94</accession>
<protein>
    <submittedName>
        <fullName evidence="1">Uncharacterized protein</fullName>
    </submittedName>
</protein>
<name>A0A415LH94_9FIRM</name>